<dbReference type="Proteomes" id="UP000887574">
    <property type="component" value="Unplaced"/>
</dbReference>
<proteinExistence type="predicted"/>
<protein>
    <submittedName>
        <fullName evidence="2">Transposase</fullName>
    </submittedName>
</protein>
<dbReference type="WBParaSite" id="jg22842">
    <property type="protein sequence ID" value="jg22842"/>
    <property type="gene ID" value="jg22842"/>
</dbReference>
<reference evidence="2" key="1">
    <citation type="submission" date="2022-11" db="UniProtKB">
        <authorList>
            <consortium name="WormBaseParasite"/>
        </authorList>
    </citation>
    <scope>IDENTIFICATION</scope>
</reference>
<keyword evidence="1" id="KW-1185">Reference proteome</keyword>
<evidence type="ECO:0000313" key="2">
    <source>
        <dbReference type="WBParaSite" id="jg22842"/>
    </source>
</evidence>
<dbReference type="AlphaFoldDB" id="A0A915DTQ7"/>
<organism evidence="1 2">
    <name type="scientific">Ditylenchus dipsaci</name>
    <dbReference type="NCBI Taxonomy" id="166011"/>
    <lineage>
        <taxon>Eukaryota</taxon>
        <taxon>Metazoa</taxon>
        <taxon>Ecdysozoa</taxon>
        <taxon>Nematoda</taxon>
        <taxon>Chromadorea</taxon>
        <taxon>Rhabditida</taxon>
        <taxon>Tylenchina</taxon>
        <taxon>Tylenchomorpha</taxon>
        <taxon>Sphaerularioidea</taxon>
        <taxon>Anguinidae</taxon>
        <taxon>Anguininae</taxon>
        <taxon>Ditylenchus</taxon>
    </lineage>
</organism>
<accession>A0A915DTQ7</accession>
<name>A0A915DTQ7_9BILA</name>
<evidence type="ECO:0000313" key="1">
    <source>
        <dbReference type="Proteomes" id="UP000887574"/>
    </source>
</evidence>
<sequence>MRIVEGMDVLEFWRKNEKFFTNITSCAYVLGGQTSEAPSERAFKELRCVVGIFYEQNGSKESCGCDPPEKSLYERNRCEVQQEAMLTKDKPRAIISTLLTVSKQKQGQQFDYQLWEENSERRNIANVEPANPKSLRELQISASFATINNENCLNTTGWNGEERILIVSTNRCLDLLVAIPKWGCDATYEVVPSLFGQLWIIYARLAHTYAPMVFVLMNRCFSENKTQRLFFHFRQSLIRNICSKNKVLYESDEEFRNWTNLIAALAFVPVKDVSEAFEIIRDHSEQSEYAEELCLFLDYFEDTYVGRIKKGTERKKLRYAIEKWSVHQLMKENEPQTNNGIESFNGQLLRTMACSHPTVWKLLTAVLDELVLADQRVSSYWSGGSTPRRNNAYLQLSERLRKTVQRYSTQPKIEYLKSIAHKLGGFLVEKKNEKLQPGSRKAETRNFSE</sequence>